<organism evidence="2 3">
    <name type="scientific">Luteibacter yeojuensis</name>
    <dbReference type="NCBI Taxonomy" id="345309"/>
    <lineage>
        <taxon>Bacteria</taxon>
        <taxon>Pseudomonadati</taxon>
        <taxon>Pseudomonadota</taxon>
        <taxon>Gammaproteobacteria</taxon>
        <taxon>Lysobacterales</taxon>
        <taxon>Rhodanobacteraceae</taxon>
        <taxon>Luteibacter</taxon>
    </lineage>
</organism>
<dbReference type="Proteomes" id="UP000518878">
    <property type="component" value="Unassembled WGS sequence"/>
</dbReference>
<feature type="transmembrane region" description="Helical" evidence="1">
    <location>
        <begin position="360"/>
        <end position="383"/>
    </location>
</feature>
<feature type="transmembrane region" description="Helical" evidence="1">
    <location>
        <begin position="20"/>
        <end position="43"/>
    </location>
</feature>
<comment type="caution">
    <text evidence="2">The sequence shown here is derived from an EMBL/GenBank/DDBJ whole genome shotgun (WGS) entry which is preliminary data.</text>
</comment>
<protein>
    <submittedName>
        <fullName evidence="2">Zinc ribbon domain-containing protein</fullName>
    </submittedName>
</protein>
<proteinExistence type="predicted"/>
<feature type="transmembrane region" description="Helical" evidence="1">
    <location>
        <begin position="238"/>
        <end position="262"/>
    </location>
</feature>
<feature type="transmembrane region" description="Helical" evidence="1">
    <location>
        <begin position="395"/>
        <end position="413"/>
    </location>
</feature>
<keyword evidence="3" id="KW-1185">Reference proteome</keyword>
<feature type="transmembrane region" description="Helical" evidence="1">
    <location>
        <begin position="55"/>
        <end position="73"/>
    </location>
</feature>
<evidence type="ECO:0000313" key="2">
    <source>
        <dbReference type="EMBL" id="NID16387.1"/>
    </source>
</evidence>
<feature type="transmembrane region" description="Helical" evidence="1">
    <location>
        <begin position="211"/>
        <end position="232"/>
    </location>
</feature>
<evidence type="ECO:0000256" key="1">
    <source>
        <dbReference type="SAM" id="Phobius"/>
    </source>
</evidence>
<feature type="transmembrane region" description="Helical" evidence="1">
    <location>
        <begin position="154"/>
        <end position="174"/>
    </location>
</feature>
<dbReference type="EMBL" id="JAAQTL010000001">
    <property type="protein sequence ID" value="NID16387.1"/>
    <property type="molecule type" value="Genomic_DNA"/>
</dbReference>
<feature type="transmembrane region" description="Helical" evidence="1">
    <location>
        <begin position="180"/>
        <end position="199"/>
    </location>
</feature>
<dbReference type="AlphaFoldDB" id="A0A7X5QVW3"/>
<keyword evidence="1" id="KW-0472">Membrane</keyword>
<evidence type="ECO:0000313" key="3">
    <source>
        <dbReference type="Proteomes" id="UP000518878"/>
    </source>
</evidence>
<sequence>MSYEYNAESQRMDFPNPSYVENWFLMATTIVLIAGGISLLVVSRGAMSHGHGMQSMLPLLLGVGLLVTGLRYGRRLLMQLRFFFGRGLPVGLAPELTGDANGRSVQADELKEMLRQNAITYPEPIGPLNGLLYAWIRDLIFAPRPVQYIAQRQFQTGIVIIVTLLSFLVAWLGFSDRQAAAWMGLFYFIFSVVLLLLPIETGATGRANVGMRGLVTLVLVAVFAPVLLPLVSHSLPDIGWLSLEVQTLFLLLASLGSVGLYFRALMNQMTGAPNTNMAREQTSLSMNCHPKQLMDELDRTLQDEWVERIPNRRYVRVLPVVSGGAGAFSAELVEETQPMPAVEQRRLNVATAFALARFRWIAWLDVAGVALIALATLWLVIFGVRLDPTIIEPRLFSLMTLGLAMLTLGSYCLNAGRVLWQRFDFTSRIVWIEMQGNYQAARMDFGNTFTDRVKTEKQIINIETMTLRVWAAELDTVIFGKGATRIVTGLRGTPDFARRMTGHLTDFAGEQSVFVAPTSQADLQKSAVLGALNRTGGAAPETSPAAVAFAAAANVCPSCSTSIDRSDRFCGGCGTALQPA</sequence>
<accession>A0A7X5QVW3</accession>
<keyword evidence="1" id="KW-1133">Transmembrane helix</keyword>
<name>A0A7X5QVW3_9GAMM</name>
<gene>
    <name evidence="2" type="ORF">HBF32_13035</name>
</gene>
<keyword evidence="1" id="KW-0812">Transmembrane</keyword>
<reference evidence="2 3" key="1">
    <citation type="journal article" date="2006" name="Int. J. Syst. Evol. Microbiol.">
        <title>Dyella yeojuensis sp. nov., isolated from greenhouse soil in Korea.</title>
        <authorList>
            <person name="Kim B.Y."/>
            <person name="Weon H.Y."/>
            <person name="Lee K.H."/>
            <person name="Seok S.J."/>
            <person name="Kwon S.W."/>
            <person name="Go S.J."/>
            <person name="Stackebrandt E."/>
        </authorList>
    </citation>
    <scope>NUCLEOTIDE SEQUENCE [LARGE SCALE GENOMIC DNA]</scope>
    <source>
        <strain evidence="2 3">DSM 17673</strain>
    </source>
</reference>